<dbReference type="AlphaFoldDB" id="A0A3P7FS37"/>
<sequence>MEKQNDVNGEFTPLLNDLCLKRSITKTVKFTYLDVKAFYASTMKKFTDPIYQQLLVVPEINPYTVTRNVDGSITIDKFNFIRLIFCQKCSHFSDMSHKLKYVVCCFNYFDKGIYLLQYFILTQRLNAIASYCVTINILSHTSSRLIH</sequence>
<dbReference type="Proteomes" id="UP000270924">
    <property type="component" value="Unassembled WGS sequence"/>
</dbReference>
<dbReference type="InParanoid" id="A0A3P7FS37"/>
<gene>
    <name evidence="1" type="ORF">WBA_LOCUS6934</name>
</gene>
<evidence type="ECO:0000313" key="2">
    <source>
        <dbReference type="Proteomes" id="UP000270924"/>
    </source>
</evidence>
<name>A0A3P7FS37_WUCBA</name>
<accession>A0A3P7FS37</accession>
<evidence type="ECO:0000313" key="1">
    <source>
        <dbReference type="EMBL" id="VDM13548.1"/>
    </source>
</evidence>
<dbReference type="EMBL" id="UYWW01004497">
    <property type="protein sequence ID" value="VDM13548.1"/>
    <property type="molecule type" value="Genomic_DNA"/>
</dbReference>
<protein>
    <submittedName>
        <fullName evidence="1">Uncharacterized protein</fullName>
    </submittedName>
</protein>
<organism evidence="1 2">
    <name type="scientific">Wuchereria bancrofti</name>
    <dbReference type="NCBI Taxonomy" id="6293"/>
    <lineage>
        <taxon>Eukaryota</taxon>
        <taxon>Metazoa</taxon>
        <taxon>Ecdysozoa</taxon>
        <taxon>Nematoda</taxon>
        <taxon>Chromadorea</taxon>
        <taxon>Rhabditida</taxon>
        <taxon>Spirurina</taxon>
        <taxon>Spiruromorpha</taxon>
        <taxon>Filarioidea</taxon>
        <taxon>Onchocercidae</taxon>
        <taxon>Wuchereria</taxon>
    </lineage>
</organism>
<proteinExistence type="predicted"/>
<reference evidence="1 2" key="1">
    <citation type="submission" date="2018-11" db="EMBL/GenBank/DDBJ databases">
        <authorList>
            <consortium name="Pathogen Informatics"/>
        </authorList>
    </citation>
    <scope>NUCLEOTIDE SEQUENCE [LARGE SCALE GENOMIC DNA]</scope>
</reference>
<keyword evidence="2" id="KW-1185">Reference proteome</keyword>
<dbReference type="OrthoDB" id="10646479at2759"/>